<comment type="similarity">
    <text evidence="1 7">Belongs to the PDE6D/unc-119 family.</text>
</comment>
<evidence type="ECO:0000313" key="9">
    <source>
        <dbReference type="EMBL" id="JAI15551.1"/>
    </source>
</evidence>
<evidence type="ECO:0000259" key="8">
    <source>
        <dbReference type="Pfam" id="PF05351"/>
    </source>
</evidence>
<reference evidence="9" key="1">
    <citation type="journal article" date="2015" name="Insect Biochem. Mol. Biol.">
        <title>An insight into the sialome of the horse fly, Tabanus bromius.</title>
        <authorList>
            <person name="Ribeiro J.M."/>
            <person name="Kazimirova M."/>
            <person name="Takac P."/>
            <person name="Andersen J.F."/>
            <person name="Francischetti I.M."/>
        </authorList>
    </citation>
    <scope>NUCLEOTIDE SEQUENCE</scope>
</reference>
<evidence type="ECO:0000256" key="7">
    <source>
        <dbReference type="PIRNR" id="PIRNR037825"/>
    </source>
</evidence>
<dbReference type="GO" id="GO:0005634">
    <property type="term" value="C:nucleus"/>
    <property type="evidence" value="ECO:0007669"/>
    <property type="project" value="UniProtKB-SubCell"/>
</dbReference>
<keyword evidence="4 7" id="KW-0963">Cytoplasm</keyword>
<accession>A0A0K8TN44</accession>
<keyword evidence="6 7" id="KW-0539">Nucleus</keyword>
<sequence length="151" mass="17609">MDIEEMTKGEKIQRGFQINWMVLRDADTGNIIWQENKDFSSPDVEHEAKVPVKILDLRAVSREINFSTKEQMENFRLDQKVLFKGRIMEEWFFEMGWVSSNTTNTWQSTIEAAPESQMMPAKVLNGNVTIETSFFDGDTLITKSVVRLYYI</sequence>
<protein>
    <recommendedName>
        <fullName evidence="3 7">Probable cGMP 3',5'-cyclic phosphodiesterase subunit delta</fullName>
    </recommendedName>
</protein>
<dbReference type="GO" id="GO:0005737">
    <property type="term" value="C:cytoplasm"/>
    <property type="evidence" value="ECO:0007669"/>
    <property type="project" value="UniProtKB-SubCell"/>
</dbReference>
<dbReference type="PANTHER" id="PTHR12976:SF0">
    <property type="entry name" value="RETINAL ROD RHODOPSIN-SENSITIVE CGMP 3',5'-CYCLIC PHOSPHODIESTERASE SUBUNIT DELTA"/>
    <property type="match status" value="1"/>
</dbReference>
<dbReference type="PIRSF" id="PIRSF037825">
    <property type="entry name" value="GMP-Pdiesterase_delta"/>
    <property type="match status" value="1"/>
</dbReference>
<feature type="domain" description="GMP phosphodiesterase delta subunit" evidence="8">
    <location>
        <begin position="10"/>
        <end position="150"/>
    </location>
</feature>
<evidence type="ECO:0000256" key="2">
    <source>
        <dbReference type="ARBA" id="ARBA00011454"/>
    </source>
</evidence>
<proteinExistence type="evidence at transcript level"/>
<comment type="subunit">
    <text evidence="2">Interacts with Pde6.</text>
</comment>
<dbReference type="SUPFAM" id="SSF81296">
    <property type="entry name" value="E set domains"/>
    <property type="match status" value="1"/>
</dbReference>
<dbReference type="Gene3D" id="2.70.50.40">
    <property type="entry name" value="GMP phosphodiesterase, delta subunit"/>
    <property type="match status" value="1"/>
</dbReference>
<dbReference type="InterPro" id="IPR014756">
    <property type="entry name" value="Ig_E-set"/>
</dbReference>
<name>A0A0K8TN44_TABBR</name>
<dbReference type="AlphaFoldDB" id="A0A0K8TN44"/>
<comment type="subcellular location">
    <subcellularLocation>
        <location evidence="7">Nucleus</location>
    </subcellularLocation>
    <subcellularLocation>
        <location evidence="7">Cytoplasm</location>
    </subcellularLocation>
</comment>
<dbReference type="InterPro" id="IPR017287">
    <property type="entry name" value="Rhodop-sen_GMP-Pdiesterase_dsu"/>
</dbReference>
<dbReference type="Pfam" id="PF05351">
    <property type="entry name" value="GMP_PDE_delta"/>
    <property type="match status" value="1"/>
</dbReference>
<evidence type="ECO:0000256" key="5">
    <source>
        <dbReference type="ARBA" id="ARBA00022535"/>
    </source>
</evidence>
<dbReference type="InterPro" id="IPR037036">
    <property type="entry name" value="PDED_dom_sf"/>
</dbReference>
<dbReference type="FunFam" id="2.70.50.40:FF:000002">
    <property type="entry name" value="Retinal rod rhodopsin-sensitive cGMP 3',5'-cyclic phosphodiesterase subunit delta"/>
    <property type="match status" value="1"/>
</dbReference>
<evidence type="ECO:0000256" key="1">
    <source>
        <dbReference type="ARBA" id="ARBA00008102"/>
    </source>
</evidence>
<organism evidence="9">
    <name type="scientific">Tabanus bromius</name>
    <name type="common">Band-eyed brown horse fly</name>
    <dbReference type="NCBI Taxonomy" id="304241"/>
    <lineage>
        <taxon>Eukaryota</taxon>
        <taxon>Metazoa</taxon>
        <taxon>Ecdysozoa</taxon>
        <taxon>Arthropoda</taxon>
        <taxon>Hexapoda</taxon>
        <taxon>Insecta</taxon>
        <taxon>Pterygota</taxon>
        <taxon>Neoptera</taxon>
        <taxon>Endopterygota</taxon>
        <taxon>Diptera</taxon>
        <taxon>Brachycera</taxon>
        <taxon>Tabanomorpha</taxon>
        <taxon>Tabanoidea</taxon>
        <taxon>Tabanidae</taxon>
        <taxon>Tabanus</taxon>
    </lineage>
</organism>
<dbReference type="GO" id="GO:0050953">
    <property type="term" value="P:sensory perception of light stimulus"/>
    <property type="evidence" value="ECO:0007669"/>
    <property type="project" value="InterPro"/>
</dbReference>
<dbReference type="PANTHER" id="PTHR12976">
    <property type="entry name" value="RETINAL ROD RHODOPSIN-SENSITIVE CGMP 3',5'-CYCLIC PHOSPHODIESTERASE DELTA-SUBUNIT"/>
    <property type="match status" value="1"/>
</dbReference>
<evidence type="ECO:0000256" key="4">
    <source>
        <dbReference type="ARBA" id="ARBA00022490"/>
    </source>
</evidence>
<keyword evidence="5 7" id="KW-0140">cGMP</keyword>
<dbReference type="InterPro" id="IPR008015">
    <property type="entry name" value="PDED_dom"/>
</dbReference>
<evidence type="ECO:0000256" key="3">
    <source>
        <dbReference type="ARBA" id="ARBA00015476"/>
    </source>
</evidence>
<evidence type="ECO:0000256" key="6">
    <source>
        <dbReference type="ARBA" id="ARBA00023242"/>
    </source>
</evidence>
<dbReference type="EMBL" id="GDAI01002052">
    <property type="protein sequence ID" value="JAI15551.1"/>
    <property type="molecule type" value="mRNA"/>
</dbReference>